<dbReference type="InterPro" id="IPR050386">
    <property type="entry name" value="Glycosyl_hydrolase_5"/>
</dbReference>
<evidence type="ECO:0000256" key="12">
    <source>
        <dbReference type="ARBA" id="ARBA00036824"/>
    </source>
</evidence>
<evidence type="ECO:0000256" key="4">
    <source>
        <dbReference type="ARBA" id="ARBA00022692"/>
    </source>
</evidence>
<dbReference type="GO" id="GO:0004338">
    <property type="term" value="F:glucan exo-1,3-beta-glucosidase activity"/>
    <property type="evidence" value="ECO:0007669"/>
    <property type="project" value="UniProtKB-EC"/>
</dbReference>
<accession>A0AAW0GUJ4</accession>
<evidence type="ECO:0000256" key="5">
    <source>
        <dbReference type="ARBA" id="ARBA00022801"/>
    </source>
</evidence>
<keyword evidence="10" id="KW-0326">Glycosidase</keyword>
<feature type="transmembrane region" description="Helical" evidence="17">
    <location>
        <begin position="160"/>
        <end position="183"/>
    </location>
</feature>
<feature type="compositionally biased region" description="Polar residues" evidence="16">
    <location>
        <begin position="70"/>
        <end position="80"/>
    </location>
</feature>
<evidence type="ECO:0000313" key="19">
    <source>
        <dbReference type="EMBL" id="KAK7693687.1"/>
    </source>
</evidence>
<keyword evidence="9" id="KW-0325">Glycoprotein</keyword>
<evidence type="ECO:0000256" key="13">
    <source>
        <dbReference type="ARBA" id="ARBA00037126"/>
    </source>
</evidence>
<feature type="region of interest" description="Disordered" evidence="16">
    <location>
        <begin position="190"/>
        <end position="225"/>
    </location>
</feature>
<evidence type="ECO:0000256" key="15">
    <source>
        <dbReference type="ARBA" id="ARBA00041260"/>
    </source>
</evidence>
<keyword evidence="6" id="KW-0735">Signal-anchor</keyword>
<evidence type="ECO:0000256" key="8">
    <source>
        <dbReference type="ARBA" id="ARBA00023136"/>
    </source>
</evidence>
<evidence type="ECO:0000259" key="18">
    <source>
        <dbReference type="Pfam" id="PF00150"/>
    </source>
</evidence>
<keyword evidence="4 17" id="KW-0812">Transmembrane</keyword>
<keyword evidence="8 17" id="KW-0472">Membrane</keyword>
<evidence type="ECO:0000256" key="10">
    <source>
        <dbReference type="ARBA" id="ARBA00023295"/>
    </source>
</evidence>
<feature type="region of interest" description="Disordered" evidence="16">
    <location>
        <begin position="61"/>
        <end position="80"/>
    </location>
</feature>
<comment type="similarity">
    <text evidence="2">Belongs to the glycosyl hydrolase 5 (cellulase A) family.</text>
</comment>
<evidence type="ECO:0000256" key="3">
    <source>
        <dbReference type="ARBA" id="ARBA00022475"/>
    </source>
</evidence>
<evidence type="ECO:0000256" key="1">
    <source>
        <dbReference type="ARBA" id="ARBA00004401"/>
    </source>
</evidence>
<keyword evidence="5" id="KW-0378">Hydrolase</keyword>
<evidence type="ECO:0000256" key="6">
    <source>
        <dbReference type="ARBA" id="ARBA00022968"/>
    </source>
</evidence>
<evidence type="ECO:0000256" key="14">
    <source>
        <dbReference type="ARBA" id="ARBA00038929"/>
    </source>
</evidence>
<evidence type="ECO:0000256" key="11">
    <source>
        <dbReference type="ARBA" id="ARBA00023316"/>
    </source>
</evidence>
<dbReference type="GO" id="GO:0005886">
    <property type="term" value="C:plasma membrane"/>
    <property type="evidence" value="ECO:0007669"/>
    <property type="project" value="UniProtKB-SubCell"/>
</dbReference>
<feature type="region of interest" description="Disordered" evidence="16">
    <location>
        <begin position="1"/>
        <end position="47"/>
    </location>
</feature>
<gene>
    <name evidence="19" type="ORF">QCA50_003258</name>
</gene>
<protein>
    <recommendedName>
        <fullName evidence="14">glucan 1,3-beta-glucosidase</fullName>
        <ecNumber evidence="14">3.2.1.58</ecNumber>
    </recommendedName>
    <alternativeName>
        <fullName evidence="15">Exo-1,3-beta-glucanase D</fullName>
    </alternativeName>
</protein>
<keyword evidence="11" id="KW-0961">Cell wall biogenesis/degradation</keyword>
<keyword evidence="3" id="KW-1003">Cell membrane</keyword>
<sequence length="798" mass="86776">MSGQAQYDPVPWSTDHADDVPYNRAASPDTRNSAYATPETQPLELHEDLPAGAARPRFMGAALATDGPNPRNSIASSQNSFPIQDDYNSSVYALNAEGSHSSRDPTFYSLNYRDDPHDGDFNDSQAQFGKGSPAMMQSSPYLSEKRNAYAAPKARSRRMFIIAGAILGLIILVAVILGVYFGVVKPKSNNEQDASGSLGDSKTSAKPSSSASPGSRVVVTGGDGSTVTMDDGTTFTYQNSFGGTWYWDPEDPFNNGARAQSFSPALNETFRYGIDQIRGSPALYEKYANLSNPAIDEWTLSENMRADTAGGGINQLEDHYKTFITEQDFAEIAAAGLNWVRIPIAFWAIEVWDGEPFLAKTSWKYFLKAIQWARKYGIRINLDLHAVPGSQNGWNHSGKFGTINLLNGPMGIANAQRTLDYIRIFAEFISQPQYRDVVPMFGIINEPQAAQVFGQENLLRFYLEGYNIVRQASGVGQGNGPMISLHDGFFGFAKWEGTFVNADRTSLDIHPYLCFGDQSDATYAQRAKDPCNAWANNQNTSMSNFGMSSAGEWSNAINDCGLYVNGVNLGTRYEGNYTPGTWPRIGSCDQWNDWTTWDSSLKKDIKNLALASMDALQHYFFWTWKIGNSSVTGKVEAPFWSYKLGLEQGWMPKDPRDAIGTCGGASPFKGPLESWQTGGAGADKLQATFTSSYAWPPTAITSAGAASLLPTYTPSGTVVTLPGPTFTQSAGSTVDAGNGWQNTASDTASNNVPIATCSYLDPWVGPTAAPPSPLCSGGTARRDEIPPPVITGRSRFRK</sequence>
<evidence type="ECO:0000256" key="9">
    <source>
        <dbReference type="ARBA" id="ARBA00023180"/>
    </source>
</evidence>
<dbReference type="Pfam" id="PF00150">
    <property type="entry name" value="Cellulase"/>
    <property type="match status" value="1"/>
</dbReference>
<dbReference type="EC" id="3.2.1.58" evidence="14"/>
<comment type="function">
    <text evidence="13">Glucosidase involved in the degradation of cellulosic biomass. Active on lichenan.</text>
</comment>
<dbReference type="GO" id="GO:0009986">
    <property type="term" value="C:cell surface"/>
    <property type="evidence" value="ECO:0007669"/>
    <property type="project" value="TreeGrafter"/>
</dbReference>
<evidence type="ECO:0000256" key="16">
    <source>
        <dbReference type="SAM" id="MobiDB-lite"/>
    </source>
</evidence>
<feature type="region of interest" description="Disordered" evidence="16">
    <location>
        <begin position="771"/>
        <end position="798"/>
    </location>
</feature>
<dbReference type="EMBL" id="JASBNA010000003">
    <property type="protein sequence ID" value="KAK7693687.1"/>
    <property type="molecule type" value="Genomic_DNA"/>
</dbReference>
<comment type="catalytic activity">
    <reaction evidence="12">
        <text>Successive hydrolysis of beta-D-glucose units from the non-reducing ends of (1-&gt;3)-beta-D-glucans, releasing alpha-glucose.</text>
        <dbReference type="EC" id="3.2.1.58"/>
    </reaction>
</comment>
<dbReference type="GO" id="GO:0071555">
    <property type="term" value="P:cell wall organization"/>
    <property type="evidence" value="ECO:0007669"/>
    <property type="project" value="UniProtKB-KW"/>
</dbReference>
<evidence type="ECO:0000256" key="7">
    <source>
        <dbReference type="ARBA" id="ARBA00022989"/>
    </source>
</evidence>
<evidence type="ECO:0000256" key="17">
    <source>
        <dbReference type="SAM" id="Phobius"/>
    </source>
</evidence>
<dbReference type="PANTHER" id="PTHR31297:SF34">
    <property type="entry name" value="GLUCAN 1,3-BETA-GLUCOSIDASE 2"/>
    <property type="match status" value="1"/>
</dbReference>
<evidence type="ECO:0000256" key="2">
    <source>
        <dbReference type="ARBA" id="ARBA00005641"/>
    </source>
</evidence>
<dbReference type="InterPro" id="IPR017853">
    <property type="entry name" value="GH"/>
</dbReference>
<dbReference type="SUPFAM" id="SSF51445">
    <property type="entry name" value="(Trans)glycosidases"/>
    <property type="match status" value="1"/>
</dbReference>
<feature type="compositionally biased region" description="Low complexity" evidence="16">
    <location>
        <begin position="201"/>
        <end position="225"/>
    </location>
</feature>
<name>A0AAW0GUJ4_9APHY</name>
<organism evidence="19 20">
    <name type="scientific">Cerrena zonata</name>
    <dbReference type="NCBI Taxonomy" id="2478898"/>
    <lineage>
        <taxon>Eukaryota</taxon>
        <taxon>Fungi</taxon>
        <taxon>Dikarya</taxon>
        <taxon>Basidiomycota</taxon>
        <taxon>Agaricomycotina</taxon>
        <taxon>Agaricomycetes</taxon>
        <taxon>Polyporales</taxon>
        <taxon>Cerrenaceae</taxon>
        <taxon>Cerrena</taxon>
    </lineage>
</organism>
<dbReference type="Proteomes" id="UP001385951">
    <property type="component" value="Unassembled WGS sequence"/>
</dbReference>
<feature type="compositionally biased region" description="Polar residues" evidence="16">
    <location>
        <begin position="190"/>
        <end position="200"/>
    </location>
</feature>
<reference evidence="19 20" key="1">
    <citation type="submission" date="2022-09" db="EMBL/GenBank/DDBJ databases">
        <authorList>
            <person name="Palmer J.M."/>
        </authorList>
    </citation>
    <scope>NUCLEOTIDE SEQUENCE [LARGE SCALE GENOMIC DNA]</scope>
    <source>
        <strain evidence="19 20">DSM 7382</strain>
    </source>
</reference>
<dbReference type="PANTHER" id="PTHR31297">
    <property type="entry name" value="GLUCAN ENDO-1,6-BETA-GLUCOSIDASE B"/>
    <property type="match status" value="1"/>
</dbReference>
<dbReference type="AlphaFoldDB" id="A0AAW0GUJ4"/>
<comment type="caution">
    <text evidence="19">The sequence shown here is derived from an EMBL/GenBank/DDBJ whole genome shotgun (WGS) entry which is preliminary data.</text>
</comment>
<feature type="compositionally biased region" description="Polar residues" evidence="16">
    <location>
        <begin position="29"/>
        <end position="40"/>
    </location>
</feature>
<feature type="domain" description="Glycoside hydrolase family 5" evidence="18">
    <location>
        <begin position="314"/>
        <end position="474"/>
    </location>
</feature>
<keyword evidence="20" id="KW-1185">Reference proteome</keyword>
<dbReference type="GO" id="GO:0009251">
    <property type="term" value="P:glucan catabolic process"/>
    <property type="evidence" value="ECO:0007669"/>
    <property type="project" value="TreeGrafter"/>
</dbReference>
<dbReference type="InterPro" id="IPR001547">
    <property type="entry name" value="Glyco_hydro_5"/>
</dbReference>
<comment type="subcellular location">
    <subcellularLocation>
        <location evidence="1">Cell membrane</location>
        <topology evidence="1">Single-pass type II membrane protein</topology>
    </subcellularLocation>
</comment>
<evidence type="ECO:0000313" key="20">
    <source>
        <dbReference type="Proteomes" id="UP001385951"/>
    </source>
</evidence>
<feature type="region of interest" description="Disordered" evidence="16">
    <location>
        <begin position="99"/>
        <end position="139"/>
    </location>
</feature>
<dbReference type="Gene3D" id="3.20.20.80">
    <property type="entry name" value="Glycosidases"/>
    <property type="match status" value="1"/>
</dbReference>
<dbReference type="GO" id="GO:0005576">
    <property type="term" value="C:extracellular region"/>
    <property type="evidence" value="ECO:0007669"/>
    <property type="project" value="TreeGrafter"/>
</dbReference>
<keyword evidence="7 17" id="KW-1133">Transmembrane helix</keyword>
<proteinExistence type="inferred from homology"/>